<evidence type="ECO:0000313" key="11">
    <source>
        <dbReference type="Proteomes" id="UP000181998"/>
    </source>
</evidence>
<name>A0A1H9F2X7_9PROT</name>
<comment type="function">
    <text evidence="8">Catalyzes the removal of elemental sulfur and selenium atoms from L-cysteine, L-cystine, L-selenocysteine, and L-selenocystine to produce L-alanine.</text>
</comment>
<evidence type="ECO:0000256" key="3">
    <source>
        <dbReference type="ARBA" id="ARBA00012239"/>
    </source>
</evidence>
<dbReference type="GO" id="GO:0030170">
    <property type="term" value="F:pyridoxal phosphate binding"/>
    <property type="evidence" value="ECO:0007669"/>
    <property type="project" value="UniProtKB-UniRule"/>
</dbReference>
<comment type="similarity">
    <text evidence="2 8">Belongs to the class-V pyridoxal-phosphate-dependent aminotransferase family. Csd subfamily.</text>
</comment>
<sequence>MNSAHASLKSEITSDVDWRKVRTDFPILELKIDGKPLIYLDNAASSQMPQLVIDRLVRYQTKQHANINRAVHYLSEVATQEYHDARCKLQQFINAREDREVIFTSGTTDSINLVMQGYGRKFIQANDEIILTTLEHHSNIVPWQMLANEKGAKIRVVPINDKGELDVDEYERLFNERTKFVGLIHVSNALGTINPIKRMIDFAHRYDVPVLIDGAQAALHIPIDVQALDCDFYAFSAHKLCGPTGVGILYGKALLLESMQPYKGGGDMIASVTFEETIYNTIPHKFEAGTPPIAAAIGFGAAIDYLTTIGIENIAAYESTLLDYATKCLTQIPGVNIIGTANEKTAVISFTIDGVHPHDIGTILNQDGIAVRTGHHCAQPVMQRFNVPATSRASFAFYNNKTEVDALIAGIKTVQKVFL</sequence>
<dbReference type="InterPro" id="IPR000192">
    <property type="entry name" value="Aminotrans_V_dom"/>
</dbReference>
<proteinExistence type="inferred from homology"/>
<dbReference type="PROSITE" id="PS00595">
    <property type="entry name" value="AA_TRANSFER_CLASS_5"/>
    <property type="match status" value="1"/>
</dbReference>
<dbReference type="EC" id="2.8.1.7" evidence="3 8"/>
<gene>
    <name evidence="10" type="ORF">SAMN05421510_103719</name>
</gene>
<evidence type="ECO:0000256" key="8">
    <source>
        <dbReference type="RuleBase" id="RU004506"/>
    </source>
</evidence>
<dbReference type="RefSeq" id="WP_074721693.1">
    <property type="nucleotide sequence ID" value="NZ_FOFX01000037.1"/>
</dbReference>
<dbReference type="GO" id="GO:0006534">
    <property type="term" value="P:cysteine metabolic process"/>
    <property type="evidence" value="ECO:0007669"/>
    <property type="project" value="UniProtKB-UniRule"/>
</dbReference>
<evidence type="ECO:0000256" key="4">
    <source>
        <dbReference type="ARBA" id="ARBA00022679"/>
    </source>
</evidence>
<dbReference type="Pfam" id="PF00266">
    <property type="entry name" value="Aminotran_5"/>
    <property type="match status" value="1"/>
</dbReference>
<evidence type="ECO:0000256" key="1">
    <source>
        <dbReference type="ARBA" id="ARBA00001933"/>
    </source>
</evidence>
<dbReference type="NCBIfam" id="TIGR01979">
    <property type="entry name" value="sufS"/>
    <property type="match status" value="1"/>
</dbReference>
<protein>
    <recommendedName>
        <fullName evidence="3 8">Cysteine desulfurase</fullName>
        <ecNumber evidence="3 8">2.8.1.7</ecNumber>
    </recommendedName>
</protein>
<dbReference type="Gene3D" id="3.40.640.10">
    <property type="entry name" value="Type I PLP-dependent aspartate aminotransferase-like (Major domain)"/>
    <property type="match status" value="1"/>
</dbReference>
<dbReference type="InterPro" id="IPR015421">
    <property type="entry name" value="PyrdxlP-dep_Trfase_major"/>
</dbReference>
<dbReference type="GO" id="GO:0016829">
    <property type="term" value="F:lyase activity"/>
    <property type="evidence" value="ECO:0007669"/>
    <property type="project" value="UniProtKB-KW"/>
</dbReference>
<dbReference type="SUPFAM" id="SSF53383">
    <property type="entry name" value="PLP-dependent transferases"/>
    <property type="match status" value="1"/>
</dbReference>
<evidence type="ECO:0000259" key="9">
    <source>
        <dbReference type="Pfam" id="PF00266"/>
    </source>
</evidence>
<evidence type="ECO:0000256" key="7">
    <source>
        <dbReference type="RuleBase" id="RU004504"/>
    </source>
</evidence>
<evidence type="ECO:0000256" key="6">
    <source>
        <dbReference type="ARBA" id="ARBA00050776"/>
    </source>
</evidence>
<reference evidence="10 11" key="1">
    <citation type="submission" date="2016-10" db="EMBL/GenBank/DDBJ databases">
        <authorList>
            <person name="de Groot N.N."/>
        </authorList>
    </citation>
    <scope>NUCLEOTIDE SEQUENCE [LARGE SCALE GENOMIC DNA]</scope>
    <source>
        <strain evidence="10 11">Nm9</strain>
    </source>
</reference>
<dbReference type="Gene3D" id="3.90.1150.10">
    <property type="entry name" value="Aspartate Aminotransferase, domain 1"/>
    <property type="match status" value="1"/>
</dbReference>
<dbReference type="InterPro" id="IPR010970">
    <property type="entry name" value="Cys_dSase_SufS"/>
</dbReference>
<comment type="catalytic activity">
    <reaction evidence="6 8">
        <text>(sulfur carrier)-H + L-cysteine = (sulfur carrier)-SH + L-alanine</text>
        <dbReference type="Rhea" id="RHEA:43892"/>
        <dbReference type="Rhea" id="RHEA-COMP:14737"/>
        <dbReference type="Rhea" id="RHEA-COMP:14739"/>
        <dbReference type="ChEBI" id="CHEBI:29917"/>
        <dbReference type="ChEBI" id="CHEBI:35235"/>
        <dbReference type="ChEBI" id="CHEBI:57972"/>
        <dbReference type="ChEBI" id="CHEBI:64428"/>
        <dbReference type="EC" id="2.8.1.7"/>
    </reaction>
</comment>
<evidence type="ECO:0000256" key="2">
    <source>
        <dbReference type="ARBA" id="ARBA00010447"/>
    </source>
</evidence>
<evidence type="ECO:0000256" key="5">
    <source>
        <dbReference type="ARBA" id="ARBA00022898"/>
    </source>
</evidence>
<keyword evidence="5 8" id="KW-0663">Pyridoxal phosphate</keyword>
<dbReference type="EMBL" id="FOFX01000037">
    <property type="protein sequence ID" value="SEQ31578.1"/>
    <property type="molecule type" value="Genomic_DNA"/>
</dbReference>
<feature type="domain" description="Aminotransferase class V" evidence="9">
    <location>
        <begin position="38"/>
        <end position="407"/>
    </location>
</feature>
<dbReference type="STRING" id="44577.ATY38_00535"/>
<keyword evidence="4 8" id="KW-0808">Transferase</keyword>
<dbReference type="PANTHER" id="PTHR43586">
    <property type="entry name" value="CYSTEINE DESULFURASE"/>
    <property type="match status" value="1"/>
</dbReference>
<evidence type="ECO:0000313" key="10">
    <source>
        <dbReference type="EMBL" id="SEQ31578.1"/>
    </source>
</evidence>
<dbReference type="GO" id="GO:0031071">
    <property type="term" value="F:cysteine desulfurase activity"/>
    <property type="evidence" value="ECO:0007669"/>
    <property type="project" value="UniProtKB-UniRule"/>
</dbReference>
<organism evidence="10 11">
    <name type="scientific">Nitrosomonas ureae</name>
    <dbReference type="NCBI Taxonomy" id="44577"/>
    <lineage>
        <taxon>Bacteria</taxon>
        <taxon>Pseudomonadati</taxon>
        <taxon>Pseudomonadota</taxon>
        <taxon>Betaproteobacteria</taxon>
        <taxon>Nitrosomonadales</taxon>
        <taxon>Nitrosomonadaceae</taxon>
        <taxon>Nitrosomonas</taxon>
    </lineage>
</organism>
<comment type="cofactor">
    <cofactor evidence="1 7">
        <name>pyridoxal 5'-phosphate</name>
        <dbReference type="ChEBI" id="CHEBI:597326"/>
    </cofactor>
</comment>
<keyword evidence="10" id="KW-0456">Lyase</keyword>
<dbReference type="InterPro" id="IPR020578">
    <property type="entry name" value="Aminotrans_V_PyrdxlP_BS"/>
</dbReference>
<dbReference type="InterPro" id="IPR015424">
    <property type="entry name" value="PyrdxlP-dep_Trfase"/>
</dbReference>
<dbReference type="Proteomes" id="UP000181998">
    <property type="component" value="Unassembled WGS sequence"/>
</dbReference>
<accession>A0A1H9F2X7</accession>
<dbReference type="InterPro" id="IPR015422">
    <property type="entry name" value="PyrdxlP-dep_Trfase_small"/>
</dbReference>
<dbReference type="OrthoDB" id="9808002at2"/>
<dbReference type="PANTHER" id="PTHR43586:SF8">
    <property type="entry name" value="CYSTEINE DESULFURASE 1, CHLOROPLASTIC"/>
    <property type="match status" value="1"/>
</dbReference>
<dbReference type="CDD" id="cd06453">
    <property type="entry name" value="SufS_like"/>
    <property type="match status" value="1"/>
</dbReference>
<dbReference type="AlphaFoldDB" id="A0A1H9F2X7"/>